<dbReference type="EC" id="4.2.1.20" evidence="12"/>
<dbReference type="Pfam" id="PF00291">
    <property type="entry name" value="PALP"/>
    <property type="match status" value="1"/>
</dbReference>
<dbReference type="InterPro" id="IPR023026">
    <property type="entry name" value="Trp_synth_beta/beta-like"/>
</dbReference>
<evidence type="ECO:0000256" key="7">
    <source>
        <dbReference type="ARBA" id="ARBA00022822"/>
    </source>
</evidence>
<dbReference type="AlphaFoldDB" id="Q2FKX7"/>
<dbReference type="PIRSF" id="PIRSF001413">
    <property type="entry name" value="Trp_syn_beta"/>
    <property type="match status" value="1"/>
</dbReference>
<protein>
    <recommendedName>
        <fullName evidence="12">Tryptophan synthase beta chain</fullName>
        <ecNumber evidence="12">4.2.1.20</ecNumber>
    </recommendedName>
</protein>
<comment type="similarity">
    <text evidence="4 12">Belongs to the TrpB family.</text>
</comment>
<dbReference type="OrthoDB" id="371827at2157"/>
<dbReference type="PROSITE" id="PS00168">
    <property type="entry name" value="TRP_SYNTHASE_BETA"/>
    <property type="match status" value="1"/>
</dbReference>
<dbReference type="HAMAP" id="MF_00133">
    <property type="entry name" value="Trp_synth_beta"/>
    <property type="match status" value="1"/>
</dbReference>
<organism evidence="14 15">
    <name type="scientific">Methanospirillum hungatei JF-1 (strain ATCC 27890 / DSM 864 / NBRC 100397 / JF-1)</name>
    <dbReference type="NCBI Taxonomy" id="323259"/>
    <lineage>
        <taxon>Archaea</taxon>
        <taxon>Methanobacteriati</taxon>
        <taxon>Methanobacteriota</taxon>
        <taxon>Stenosarchaea group</taxon>
        <taxon>Methanomicrobia</taxon>
        <taxon>Methanomicrobiales</taxon>
        <taxon>Methanospirillaceae</taxon>
        <taxon>Methanospirillum</taxon>
    </lineage>
</organism>
<evidence type="ECO:0000256" key="5">
    <source>
        <dbReference type="ARBA" id="ARBA00011270"/>
    </source>
</evidence>
<comment type="subunit">
    <text evidence="5 12">Tetramer of two alpha and two beta chains.</text>
</comment>
<dbReference type="STRING" id="323259.Mhun_1790"/>
<dbReference type="KEGG" id="mhu:Mhun_1790"/>
<dbReference type="FunFam" id="3.40.50.1100:FF:000001">
    <property type="entry name" value="Tryptophan synthase beta chain"/>
    <property type="match status" value="1"/>
</dbReference>
<dbReference type="InterPro" id="IPR001926">
    <property type="entry name" value="TrpB-like_PALP"/>
</dbReference>
<dbReference type="RefSeq" id="WP_011448775.1">
    <property type="nucleotide sequence ID" value="NC_007796.1"/>
</dbReference>
<dbReference type="EnsemblBacteria" id="ABD41511">
    <property type="protein sequence ID" value="ABD41511"/>
    <property type="gene ID" value="Mhun_1790"/>
</dbReference>
<comment type="catalytic activity">
    <reaction evidence="11 12">
        <text>(1S,2R)-1-C-(indol-3-yl)glycerol 3-phosphate + L-serine = D-glyceraldehyde 3-phosphate + L-tryptophan + H2O</text>
        <dbReference type="Rhea" id="RHEA:10532"/>
        <dbReference type="ChEBI" id="CHEBI:15377"/>
        <dbReference type="ChEBI" id="CHEBI:33384"/>
        <dbReference type="ChEBI" id="CHEBI:57912"/>
        <dbReference type="ChEBI" id="CHEBI:58866"/>
        <dbReference type="ChEBI" id="CHEBI:59776"/>
        <dbReference type="EC" id="4.2.1.20"/>
    </reaction>
</comment>
<proteinExistence type="inferred from homology"/>
<dbReference type="NCBIfam" id="TIGR00263">
    <property type="entry name" value="trpB"/>
    <property type="match status" value="1"/>
</dbReference>
<dbReference type="InterPro" id="IPR006653">
    <property type="entry name" value="Trp_synth_b_CS"/>
</dbReference>
<dbReference type="GeneID" id="3924439"/>
<evidence type="ECO:0000256" key="1">
    <source>
        <dbReference type="ARBA" id="ARBA00001933"/>
    </source>
</evidence>
<dbReference type="eggNOG" id="arCOG01433">
    <property type="taxonomic scope" value="Archaea"/>
</dbReference>
<keyword evidence="7 12" id="KW-0822">Tryptophan biosynthesis</keyword>
<feature type="modified residue" description="N6-(pyridoxal phosphate)lysine" evidence="12">
    <location>
        <position position="85"/>
    </location>
</feature>
<dbReference type="PANTHER" id="PTHR48077">
    <property type="entry name" value="TRYPTOPHAN SYNTHASE-RELATED"/>
    <property type="match status" value="1"/>
</dbReference>
<dbReference type="Gene3D" id="3.40.50.1100">
    <property type="match status" value="2"/>
</dbReference>
<dbReference type="InterPro" id="IPR006654">
    <property type="entry name" value="Trp_synth_beta"/>
</dbReference>
<evidence type="ECO:0000259" key="13">
    <source>
        <dbReference type="Pfam" id="PF00291"/>
    </source>
</evidence>
<dbReference type="EMBL" id="CP000254">
    <property type="protein sequence ID" value="ABD41511.1"/>
    <property type="molecule type" value="Genomic_DNA"/>
</dbReference>
<evidence type="ECO:0000256" key="10">
    <source>
        <dbReference type="ARBA" id="ARBA00023239"/>
    </source>
</evidence>
<dbReference type="SUPFAM" id="SSF53686">
    <property type="entry name" value="Tryptophan synthase beta subunit-like PLP-dependent enzymes"/>
    <property type="match status" value="1"/>
</dbReference>
<name>Q2FKX7_METHJ</name>
<evidence type="ECO:0000313" key="14">
    <source>
        <dbReference type="EMBL" id="ABD41511.1"/>
    </source>
</evidence>
<sequence length="391" mass="42383">MQLNTRLGEYGGCFVPETLMGALEELEDAFLKIFPGSAFQKELSKYLTTYAGRETPLTFCNNMSRDLGCRVYLKREDLLHSGAHKMNNALGQALLAKYMGKKRLIAETGAGQHGVATAIAGAVLGLEVDVFMGEVDIARQALNVARMNMMGARVIPVTCGTRTLKDAMNEALRDWVARVLDTHYLIGTVAGPHPYPTLVRDLQRVIGDETKKQILAAEGRLPDVIIACIGGGSNAIGIFHPFIEDKAVRMYGVEAGGEGLDRKHGASLCGGRPGVLHGNYSYLLQDAFGQIIESHSISAGLDYPGVGPEHAMHKDSGRITYTAITDTEALEAFLYLCRTEGIVPALESSHAVAFARKLAPDLSEDTIIVINLSGRGDKDVETVRRYMEGKQ</sequence>
<reference evidence="15" key="1">
    <citation type="journal article" date="2016" name="Stand. Genomic Sci.">
        <title>Complete genome sequence of Methanospirillum hungatei type strain JF1.</title>
        <authorList>
            <person name="Gunsalus R.P."/>
            <person name="Cook L.E."/>
            <person name="Crable B."/>
            <person name="Rohlin L."/>
            <person name="McDonald E."/>
            <person name="Mouttaki H."/>
            <person name="Sieber J.R."/>
            <person name="Poweleit N."/>
            <person name="Zhou H."/>
            <person name="Lapidus A.L."/>
            <person name="Daligault H.E."/>
            <person name="Land M."/>
            <person name="Gilna P."/>
            <person name="Ivanova N."/>
            <person name="Kyrpides N."/>
            <person name="Culley D.E."/>
            <person name="McInerney M.J."/>
        </authorList>
    </citation>
    <scope>NUCLEOTIDE SEQUENCE [LARGE SCALE GENOMIC DNA]</scope>
    <source>
        <strain evidence="15">ATCC 27890 / DSM 864 / NBRC 100397 / JF-1</strain>
    </source>
</reference>
<dbReference type="GO" id="GO:0004834">
    <property type="term" value="F:tryptophan synthase activity"/>
    <property type="evidence" value="ECO:0007669"/>
    <property type="project" value="UniProtKB-UniRule"/>
</dbReference>
<dbReference type="PANTHER" id="PTHR48077:SF3">
    <property type="entry name" value="TRYPTOPHAN SYNTHASE"/>
    <property type="match status" value="1"/>
</dbReference>
<evidence type="ECO:0000256" key="2">
    <source>
        <dbReference type="ARBA" id="ARBA00002786"/>
    </source>
</evidence>
<keyword evidence="6 12" id="KW-0028">Amino-acid biosynthesis</keyword>
<dbReference type="FunCoup" id="Q2FKX7">
    <property type="interactions" value="130"/>
</dbReference>
<evidence type="ECO:0000256" key="9">
    <source>
        <dbReference type="ARBA" id="ARBA00023141"/>
    </source>
</evidence>
<evidence type="ECO:0000256" key="6">
    <source>
        <dbReference type="ARBA" id="ARBA00022605"/>
    </source>
</evidence>
<dbReference type="Proteomes" id="UP000001941">
    <property type="component" value="Chromosome"/>
</dbReference>
<accession>Q2FKX7</accession>
<evidence type="ECO:0000313" key="15">
    <source>
        <dbReference type="Proteomes" id="UP000001941"/>
    </source>
</evidence>
<keyword evidence="10 12" id="KW-0456">Lyase</keyword>
<evidence type="ECO:0000256" key="8">
    <source>
        <dbReference type="ARBA" id="ARBA00022898"/>
    </source>
</evidence>
<comment type="function">
    <text evidence="2 12">The beta subunit is responsible for the synthesis of L-tryptophan from indole and L-serine.</text>
</comment>
<dbReference type="CDD" id="cd06446">
    <property type="entry name" value="Trp-synth_B"/>
    <property type="match status" value="1"/>
</dbReference>
<feature type="domain" description="Tryptophan synthase beta chain-like PALP" evidence="13">
    <location>
        <begin position="50"/>
        <end position="374"/>
    </location>
</feature>
<dbReference type="FunFam" id="3.40.50.1100:FF:000004">
    <property type="entry name" value="Tryptophan synthase beta chain"/>
    <property type="match status" value="1"/>
</dbReference>
<dbReference type="InParanoid" id="Q2FKX7"/>
<comment type="cofactor">
    <cofactor evidence="1 12">
        <name>pyridoxal 5'-phosphate</name>
        <dbReference type="ChEBI" id="CHEBI:597326"/>
    </cofactor>
</comment>
<dbReference type="HOGENOM" id="CLU_016734_3_1_2"/>
<dbReference type="GO" id="GO:0005737">
    <property type="term" value="C:cytoplasm"/>
    <property type="evidence" value="ECO:0007669"/>
    <property type="project" value="TreeGrafter"/>
</dbReference>
<dbReference type="UniPathway" id="UPA00035">
    <property type="reaction ID" value="UER00044"/>
</dbReference>
<evidence type="ECO:0000256" key="12">
    <source>
        <dbReference type="HAMAP-Rule" id="MF_00133"/>
    </source>
</evidence>
<comment type="pathway">
    <text evidence="3 12">Amino-acid biosynthesis; L-tryptophan biosynthesis; L-tryptophan from chorismate: step 5/5.</text>
</comment>
<evidence type="ECO:0000256" key="11">
    <source>
        <dbReference type="ARBA" id="ARBA00049047"/>
    </source>
</evidence>
<keyword evidence="15" id="KW-1185">Reference proteome</keyword>
<evidence type="ECO:0000256" key="3">
    <source>
        <dbReference type="ARBA" id="ARBA00004733"/>
    </source>
</evidence>
<evidence type="ECO:0000256" key="4">
    <source>
        <dbReference type="ARBA" id="ARBA00009982"/>
    </source>
</evidence>
<gene>
    <name evidence="12" type="primary">trpB</name>
    <name evidence="14" type="ordered locus">Mhun_1790</name>
</gene>
<dbReference type="InterPro" id="IPR036052">
    <property type="entry name" value="TrpB-like_PALP_sf"/>
</dbReference>
<keyword evidence="9 12" id="KW-0057">Aromatic amino acid biosynthesis</keyword>
<keyword evidence="8 12" id="KW-0663">Pyridoxal phosphate</keyword>